<organism evidence="2 3">
    <name type="scientific">Tritrichomonas musculus</name>
    <dbReference type="NCBI Taxonomy" id="1915356"/>
    <lineage>
        <taxon>Eukaryota</taxon>
        <taxon>Metamonada</taxon>
        <taxon>Parabasalia</taxon>
        <taxon>Tritrichomonadida</taxon>
        <taxon>Tritrichomonadidae</taxon>
        <taxon>Tritrichomonas</taxon>
    </lineage>
</organism>
<accession>A0ABR2L879</accession>
<keyword evidence="1" id="KW-0175">Coiled coil</keyword>
<evidence type="ECO:0000313" key="2">
    <source>
        <dbReference type="EMBL" id="KAK8899561.1"/>
    </source>
</evidence>
<sequence>MDNDFLKQIEKIIQQRATTEPLIYLQNLQKLKDLLVKKSNNSIEELNKIKQKHHILKNRRHKEIPEIGHEKEWTNFYIACCEYYKNKTVPHNNNDIESFHRQISDKLEKQTRRLKKLQDYSFQLKNSYETSHITKSAHREKRYREADTILKRFNFRIQSEKQKNYDDKILSATKEAQKLLESLESINQQNMQNISAEKSLKESNHHAELEITKIEENLKLRENAVSQSWEAISNGNFELNNRINSTKHQINTLKNEIKNIDALLMVSQKTLDEITKSQQIIDKLYESVF</sequence>
<feature type="coiled-coil region" evidence="1">
    <location>
        <begin position="169"/>
        <end position="263"/>
    </location>
</feature>
<dbReference type="Proteomes" id="UP001470230">
    <property type="component" value="Unassembled WGS sequence"/>
</dbReference>
<keyword evidence="3" id="KW-1185">Reference proteome</keyword>
<evidence type="ECO:0008006" key="4">
    <source>
        <dbReference type="Google" id="ProtNLM"/>
    </source>
</evidence>
<comment type="caution">
    <text evidence="2">The sequence shown here is derived from an EMBL/GenBank/DDBJ whole genome shotgun (WGS) entry which is preliminary data.</text>
</comment>
<protein>
    <recommendedName>
        <fullName evidence="4">t-SNARE coiled-coil homology domain-containing protein</fullName>
    </recommendedName>
</protein>
<gene>
    <name evidence="2" type="ORF">M9Y10_001877</name>
</gene>
<proteinExistence type="predicted"/>
<dbReference type="EMBL" id="JAPFFF010000001">
    <property type="protein sequence ID" value="KAK8899561.1"/>
    <property type="molecule type" value="Genomic_DNA"/>
</dbReference>
<evidence type="ECO:0000256" key="1">
    <source>
        <dbReference type="SAM" id="Coils"/>
    </source>
</evidence>
<reference evidence="2 3" key="1">
    <citation type="submission" date="2024-04" db="EMBL/GenBank/DDBJ databases">
        <title>Tritrichomonas musculus Genome.</title>
        <authorList>
            <person name="Alves-Ferreira E."/>
            <person name="Grigg M."/>
            <person name="Lorenzi H."/>
            <person name="Galac M."/>
        </authorList>
    </citation>
    <scope>NUCLEOTIDE SEQUENCE [LARGE SCALE GENOMIC DNA]</scope>
    <source>
        <strain evidence="2 3">EAF2021</strain>
    </source>
</reference>
<name>A0ABR2L879_9EUKA</name>
<evidence type="ECO:0000313" key="3">
    <source>
        <dbReference type="Proteomes" id="UP001470230"/>
    </source>
</evidence>